<dbReference type="InterPro" id="IPR025996">
    <property type="entry name" value="MT1864/Rv1816-like_C"/>
</dbReference>
<dbReference type="Gene3D" id="1.10.357.10">
    <property type="entry name" value="Tetracycline Repressor, domain 2"/>
    <property type="match status" value="1"/>
</dbReference>
<reference evidence="7" key="1">
    <citation type="journal article" date="2014" name="Int. J. Syst. Evol. Microbiol.">
        <title>Complete genome sequence of Corynebacterium casei LMG S-19264T (=DSM 44701T), isolated from a smear-ripened cheese.</title>
        <authorList>
            <consortium name="US DOE Joint Genome Institute (JGI-PGF)"/>
            <person name="Walter F."/>
            <person name="Albersmeier A."/>
            <person name="Kalinowski J."/>
            <person name="Ruckert C."/>
        </authorList>
    </citation>
    <scope>NUCLEOTIDE SEQUENCE</scope>
    <source>
        <strain evidence="7">JCM 3090</strain>
    </source>
</reference>
<dbReference type="PANTHER" id="PTHR30055:SF243">
    <property type="entry name" value="HTH-TYPE TRANSCRIPTIONAL REGULATOR RV1816"/>
    <property type="match status" value="1"/>
</dbReference>
<reference evidence="7" key="2">
    <citation type="submission" date="2020-09" db="EMBL/GenBank/DDBJ databases">
        <authorList>
            <person name="Sun Q."/>
            <person name="Ohkuma M."/>
        </authorList>
    </citation>
    <scope>NUCLEOTIDE SEQUENCE</scope>
    <source>
        <strain evidence="7">JCM 3090</strain>
    </source>
</reference>
<keyword evidence="2 4" id="KW-0238">DNA-binding</keyword>
<feature type="compositionally biased region" description="Basic and acidic residues" evidence="5">
    <location>
        <begin position="11"/>
        <end position="22"/>
    </location>
</feature>
<dbReference type="PANTHER" id="PTHR30055">
    <property type="entry name" value="HTH-TYPE TRANSCRIPTIONAL REGULATOR RUTR"/>
    <property type="match status" value="1"/>
</dbReference>
<protein>
    <submittedName>
        <fullName evidence="7">TetR family transcriptional regulator</fullName>
    </submittedName>
</protein>
<gene>
    <name evidence="7" type="ORF">GCM10010123_03640</name>
</gene>
<evidence type="ECO:0000256" key="4">
    <source>
        <dbReference type="PROSITE-ProRule" id="PRU00335"/>
    </source>
</evidence>
<dbReference type="GO" id="GO:0000976">
    <property type="term" value="F:transcription cis-regulatory region binding"/>
    <property type="evidence" value="ECO:0007669"/>
    <property type="project" value="TreeGrafter"/>
</dbReference>
<organism evidence="7 8">
    <name type="scientific">Pilimelia anulata</name>
    <dbReference type="NCBI Taxonomy" id="53371"/>
    <lineage>
        <taxon>Bacteria</taxon>
        <taxon>Bacillati</taxon>
        <taxon>Actinomycetota</taxon>
        <taxon>Actinomycetes</taxon>
        <taxon>Micromonosporales</taxon>
        <taxon>Micromonosporaceae</taxon>
        <taxon>Pilimelia</taxon>
    </lineage>
</organism>
<dbReference type="Pfam" id="PF00440">
    <property type="entry name" value="TetR_N"/>
    <property type="match status" value="1"/>
</dbReference>
<keyword evidence="1" id="KW-0805">Transcription regulation</keyword>
<dbReference type="SUPFAM" id="SSF48498">
    <property type="entry name" value="Tetracyclin repressor-like, C-terminal domain"/>
    <property type="match status" value="1"/>
</dbReference>
<feature type="region of interest" description="Disordered" evidence="5">
    <location>
        <begin position="1"/>
        <end position="22"/>
    </location>
</feature>
<evidence type="ECO:0000313" key="7">
    <source>
        <dbReference type="EMBL" id="GGJ76892.1"/>
    </source>
</evidence>
<sequence length="242" mass="26033">MTSTTPTRDVGPSRRERQRAATRTEIKSVARGLLVRGGVAEVSVRAIAREMGLTAAALYRYYPGLDALVAALATDLYDELRGEVEAARDACAGPPPAPPIAMARALRAWALRHPAEFGLLFGNPVPAIQALEASGLERPPDHAGRRLGEVFIAAFAPLWNNTAAARQPAALDETAITHFRQVHGDALPTAAVAYYLRAWTRLYGVVAMEVFGHLRFWAADDLTPLFEAEVAAFNAELSPPPG</sequence>
<name>A0A8J3B6G0_9ACTN</name>
<dbReference type="Pfam" id="PF13305">
    <property type="entry name" value="TetR_C_33"/>
    <property type="match status" value="1"/>
</dbReference>
<dbReference type="InterPro" id="IPR001647">
    <property type="entry name" value="HTH_TetR"/>
</dbReference>
<evidence type="ECO:0000313" key="8">
    <source>
        <dbReference type="Proteomes" id="UP000649739"/>
    </source>
</evidence>
<dbReference type="GO" id="GO:0003700">
    <property type="term" value="F:DNA-binding transcription factor activity"/>
    <property type="evidence" value="ECO:0007669"/>
    <property type="project" value="TreeGrafter"/>
</dbReference>
<accession>A0A8J3B6G0</accession>
<evidence type="ECO:0000256" key="3">
    <source>
        <dbReference type="ARBA" id="ARBA00023163"/>
    </source>
</evidence>
<evidence type="ECO:0000256" key="1">
    <source>
        <dbReference type="ARBA" id="ARBA00023015"/>
    </source>
</evidence>
<dbReference type="InterPro" id="IPR050109">
    <property type="entry name" value="HTH-type_TetR-like_transc_reg"/>
</dbReference>
<proteinExistence type="predicted"/>
<dbReference type="Proteomes" id="UP000649739">
    <property type="component" value="Unassembled WGS sequence"/>
</dbReference>
<feature type="domain" description="HTH tetR-type" evidence="6">
    <location>
        <begin position="20"/>
        <end position="80"/>
    </location>
</feature>
<dbReference type="InterPro" id="IPR036271">
    <property type="entry name" value="Tet_transcr_reg_TetR-rel_C_sf"/>
</dbReference>
<dbReference type="InterPro" id="IPR009057">
    <property type="entry name" value="Homeodomain-like_sf"/>
</dbReference>
<comment type="caution">
    <text evidence="7">The sequence shown here is derived from an EMBL/GenBank/DDBJ whole genome shotgun (WGS) entry which is preliminary data.</text>
</comment>
<evidence type="ECO:0000256" key="5">
    <source>
        <dbReference type="SAM" id="MobiDB-lite"/>
    </source>
</evidence>
<dbReference type="AlphaFoldDB" id="A0A8J3B6G0"/>
<dbReference type="PROSITE" id="PS50977">
    <property type="entry name" value="HTH_TETR_2"/>
    <property type="match status" value="1"/>
</dbReference>
<dbReference type="EMBL" id="BMQB01000001">
    <property type="protein sequence ID" value="GGJ76892.1"/>
    <property type="molecule type" value="Genomic_DNA"/>
</dbReference>
<feature type="DNA-binding region" description="H-T-H motif" evidence="4">
    <location>
        <begin position="43"/>
        <end position="62"/>
    </location>
</feature>
<dbReference type="RefSeq" id="WP_189168224.1">
    <property type="nucleotide sequence ID" value="NZ_BMQB01000001.1"/>
</dbReference>
<evidence type="ECO:0000256" key="2">
    <source>
        <dbReference type="ARBA" id="ARBA00023125"/>
    </source>
</evidence>
<evidence type="ECO:0000259" key="6">
    <source>
        <dbReference type="PROSITE" id="PS50977"/>
    </source>
</evidence>
<dbReference type="SUPFAM" id="SSF46689">
    <property type="entry name" value="Homeodomain-like"/>
    <property type="match status" value="1"/>
</dbReference>
<keyword evidence="3" id="KW-0804">Transcription</keyword>
<keyword evidence="8" id="KW-1185">Reference proteome</keyword>